<sequence length="184" mass="20951">MKSKILYPVCLALLLTSLFSCDKKEDEAGDDGDYKLNKIVATFDGRDTLIDIDQIYITNYSTYWNYPLAYQQLSVISTVPQNGGIQFDFYANDTATIKLNKKHYIVDPFHTRDLGVCVGYFHKYAATGGYPQVLYATEQGEDYHCTITKLENNIIQGEVKYKVQGVVFSGIFYSDKLTYKTYGE</sequence>
<reference evidence="2" key="1">
    <citation type="journal article" date="2015" name="Genome Announc.">
        <title>Draft Genome Sequence of Bacteroidales Strain TBC1, a Novel Isolate from a Methanogenic Wastewater Treatment System.</title>
        <authorList>
            <person name="Tourlousse D.M."/>
            <person name="Matsuura N."/>
            <person name="Sun L."/>
            <person name="Toyonaga M."/>
            <person name="Kuroda K."/>
            <person name="Ohashi A."/>
            <person name="Cruz R."/>
            <person name="Yamaguchi T."/>
            <person name="Sekiguchi Y."/>
        </authorList>
    </citation>
    <scope>NUCLEOTIDE SEQUENCE [LARGE SCALE GENOMIC DNA]</scope>
    <source>
        <strain evidence="2">TBC1</strain>
    </source>
</reference>
<evidence type="ECO:0000313" key="3">
    <source>
        <dbReference type="Proteomes" id="UP000053091"/>
    </source>
</evidence>
<keyword evidence="3" id="KW-1185">Reference proteome</keyword>
<dbReference type="Proteomes" id="UP000053091">
    <property type="component" value="Unassembled WGS sequence"/>
</dbReference>
<accession>A0A0S7C385</accession>
<dbReference type="EMBL" id="DF968182">
    <property type="protein sequence ID" value="GAP43593.1"/>
    <property type="molecule type" value="Genomic_DNA"/>
</dbReference>
<name>A0A0S7C385_9BACT</name>
<dbReference type="AlphaFoldDB" id="A0A0S7C385"/>
<feature type="signal peptide" evidence="1">
    <location>
        <begin position="1"/>
        <end position="20"/>
    </location>
</feature>
<gene>
    <name evidence="2" type="ORF">TBC1_111749</name>
</gene>
<proteinExistence type="predicted"/>
<dbReference type="PROSITE" id="PS51257">
    <property type="entry name" value="PROKAR_LIPOPROTEIN"/>
    <property type="match status" value="1"/>
</dbReference>
<feature type="chain" id="PRO_5006633486" description="Lipoprotein" evidence="1">
    <location>
        <begin position="21"/>
        <end position="184"/>
    </location>
</feature>
<dbReference type="RefSeq" id="WP_062040951.1">
    <property type="nucleotide sequence ID" value="NZ_DF968182.1"/>
</dbReference>
<evidence type="ECO:0000313" key="2">
    <source>
        <dbReference type="EMBL" id="GAP43593.1"/>
    </source>
</evidence>
<keyword evidence="1" id="KW-0732">Signal</keyword>
<evidence type="ECO:0008006" key="4">
    <source>
        <dbReference type="Google" id="ProtNLM"/>
    </source>
</evidence>
<evidence type="ECO:0000256" key="1">
    <source>
        <dbReference type="SAM" id="SignalP"/>
    </source>
</evidence>
<organism evidence="2">
    <name type="scientific">Lentimicrobium saccharophilum</name>
    <dbReference type="NCBI Taxonomy" id="1678841"/>
    <lineage>
        <taxon>Bacteria</taxon>
        <taxon>Pseudomonadati</taxon>
        <taxon>Bacteroidota</taxon>
        <taxon>Bacteroidia</taxon>
        <taxon>Bacteroidales</taxon>
        <taxon>Lentimicrobiaceae</taxon>
        <taxon>Lentimicrobium</taxon>
    </lineage>
</organism>
<protein>
    <recommendedName>
        <fullName evidence="4">Lipoprotein</fullName>
    </recommendedName>
</protein>